<feature type="domain" description="Uncharacterized protein TP-0789" evidence="1">
    <location>
        <begin position="73"/>
        <end position="255"/>
    </location>
</feature>
<evidence type="ECO:0000313" key="2">
    <source>
        <dbReference type="EMBL" id="WXB19726.1"/>
    </source>
</evidence>
<protein>
    <submittedName>
        <fullName evidence="2">Outer membrane lipoprotein-sorting protein</fullName>
    </submittedName>
</protein>
<dbReference type="InterPro" id="IPR033399">
    <property type="entry name" value="TP_0789-like"/>
</dbReference>
<dbReference type="EMBL" id="CP089984">
    <property type="protein sequence ID" value="WXB19726.1"/>
    <property type="molecule type" value="Genomic_DNA"/>
</dbReference>
<evidence type="ECO:0000259" key="1">
    <source>
        <dbReference type="Pfam" id="PF17131"/>
    </source>
</evidence>
<keyword evidence="3" id="KW-1185">Reference proteome</keyword>
<keyword evidence="2" id="KW-0449">Lipoprotein</keyword>
<dbReference type="Gene3D" id="2.50.20.10">
    <property type="entry name" value="Lipoprotein localisation LolA/LolB/LppX"/>
    <property type="match status" value="1"/>
</dbReference>
<gene>
    <name evidence="2" type="ORF">LZC94_21180</name>
</gene>
<accession>A0ABZ2MB34</accession>
<sequence length="255" mass="28755">MRIITWLLAVFGISVWLLLPPRTSQAAPANDVGAILDHVDDLYRGSSSHSTLTMHVVTAHSTRDLDIEQWTKGTDKFLMRILGPEKERGISTLMSGSNIWNYFPKVDQLTKLSPSMMGASWMGSHISNNELVKRSRMRNDFIPTKTFEGTRDGQAVIELTLLPKPDAAVVWGKIVLLIKVSDHNPTKAFYFDEGKKLAQTVIFSAERPFSGRSLPSSMKFVPADKPNEYTEIRWNVLEFDVNVADDKFSQRSLQK</sequence>
<organism evidence="2 3">
    <name type="scientific">Pendulispora albinea</name>
    <dbReference type="NCBI Taxonomy" id="2741071"/>
    <lineage>
        <taxon>Bacteria</taxon>
        <taxon>Pseudomonadati</taxon>
        <taxon>Myxococcota</taxon>
        <taxon>Myxococcia</taxon>
        <taxon>Myxococcales</taxon>
        <taxon>Sorangiineae</taxon>
        <taxon>Pendulisporaceae</taxon>
        <taxon>Pendulispora</taxon>
    </lineage>
</organism>
<dbReference type="RefSeq" id="WP_394829322.1">
    <property type="nucleotide sequence ID" value="NZ_CP089984.1"/>
</dbReference>
<proteinExistence type="predicted"/>
<evidence type="ECO:0000313" key="3">
    <source>
        <dbReference type="Proteomes" id="UP001370348"/>
    </source>
</evidence>
<dbReference type="Pfam" id="PF17131">
    <property type="entry name" value="LolA_like"/>
    <property type="match status" value="1"/>
</dbReference>
<name>A0ABZ2MB34_9BACT</name>
<dbReference type="Proteomes" id="UP001370348">
    <property type="component" value="Chromosome"/>
</dbReference>
<dbReference type="CDD" id="cd16329">
    <property type="entry name" value="LolA_like"/>
    <property type="match status" value="1"/>
</dbReference>
<reference evidence="2 3" key="1">
    <citation type="submission" date="2021-12" db="EMBL/GenBank/DDBJ databases">
        <title>Discovery of the Pendulisporaceae a myxobacterial family with distinct sporulation behavior and unique specialized metabolism.</title>
        <authorList>
            <person name="Garcia R."/>
            <person name="Popoff A."/>
            <person name="Bader C.D."/>
            <person name="Loehr J."/>
            <person name="Walesch S."/>
            <person name="Walt C."/>
            <person name="Boldt J."/>
            <person name="Bunk B."/>
            <person name="Haeckl F.J.F.P.J."/>
            <person name="Gunesch A.P."/>
            <person name="Birkelbach J."/>
            <person name="Nuebel U."/>
            <person name="Pietschmann T."/>
            <person name="Bach T."/>
            <person name="Mueller R."/>
        </authorList>
    </citation>
    <scope>NUCLEOTIDE SEQUENCE [LARGE SCALE GENOMIC DNA]</scope>
    <source>
        <strain evidence="2 3">MSr11954</strain>
    </source>
</reference>